<geneLocation type="plasmid" evidence="1 2">
    <name>pTHECO01</name>
</geneLocation>
<evidence type="ECO:0000313" key="2">
    <source>
        <dbReference type="Proteomes" id="UP000010795"/>
    </source>
</evidence>
<dbReference type="Proteomes" id="UP000010795">
    <property type="component" value="Plasmid pTHECO01"/>
</dbReference>
<sequence>MRLKSIAWRNTSHWRLRTSRKSAILPYMEGYFTPPPCKGAGRGIGIMGKRIAFIMESSTRQPEPMKACDFYRSHKSRWINSVVEYMEVRDFPKEDIFFLSFHRLRIIGYEEVVAPYPVSRWHPRKSQCEAFARKILEHVLKYPEIPFVELHTGRPIADSLKPLFDEHGVPYRVFGDGVPLAQKPLWYEGLIEEERNIRRLRDFQHERWSIIAGIHHRTPQEASRIVDEVGPKAHQYGVESTIEGLKAQLGAWRQALKDARRAWKEFAESLREEDTTGELEQFLSRKESLDALFTDLSKYEEVKRKYGRTIAKFTCYLIKQSYVQQKENRVGEALLRLQIELLK</sequence>
<keyword evidence="1" id="KW-0614">Plasmid</keyword>
<dbReference type="KEGG" id="tco:Theco_4115"/>
<organism evidence="1 2">
    <name type="scientific">Thermobacillus composti (strain DSM 18247 / JCM 13945 / KWC4)</name>
    <dbReference type="NCBI Taxonomy" id="717605"/>
    <lineage>
        <taxon>Bacteria</taxon>
        <taxon>Bacillati</taxon>
        <taxon>Bacillota</taxon>
        <taxon>Bacilli</taxon>
        <taxon>Bacillales</taxon>
        <taxon>Paenibacillaceae</taxon>
        <taxon>Thermobacillus</taxon>
    </lineage>
</organism>
<dbReference type="AlphaFoldDB" id="L0EJY9"/>
<dbReference type="HOGENOM" id="CLU_808752_0_0_9"/>
<gene>
    <name evidence="1" type="ordered locus">Theco_4115</name>
</gene>
<reference evidence="2" key="1">
    <citation type="submission" date="2012-01" db="EMBL/GenBank/DDBJ databases">
        <title>Complete sequence of plasmid of Thermobacillus composti KWC4.</title>
        <authorList>
            <person name="Lucas S."/>
            <person name="Han J."/>
            <person name="Lapidus A."/>
            <person name="Cheng J.-F."/>
            <person name="Goodwin L."/>
            <person name="Pitluck S."/>
            <person name="Peters L."/>
            <person name="Ovchinnikova G."/>
            <person name="Teshima H."/>
            <person name="Detter J.C."/>
            <person name="Han C."/>
            <person name="Tapia R."/>
            <person name="Land M."/>
            <person name="Hauser L."/>
            <person name="Kyrpides N."/>
            <person name="Ivanova N."/>
            <person name="Pagani I."/>
            <person name="Anderson I."/>
            <person name="Woyke T."/>
        </authorList>
    </citation>
    <scope>NUCLEOTIDE SEQUENCE [LARGE SCALE GENOMIC DNA]</scope>
    <source>
        <strain evidence="2">DSM 18247 / JCM 13945 / KWC4</strain>
        <plasmid evidence="2">Plasmid pTHECO01</plasmid>
    </source>
</reference>
<name>L0EJY9_THECK</name>
<evidence type="ECO:0000313" key="1">
    <source>
        <dbReference type="EMBL" id="AGA60111.1"/>
    </source>
</evidence>
<keyword evidence="2" id="KW-1185">Reference proteome</keyword>
<proteinExistence type="predicted"/>
<protein>
    <submittedName>
        <fullName evidence="1">Uncharacterized protein</fullName>
    </submittedName>
</protein>
<dbReference type="EMBL" id="CP003256">
    <property type="protein sequence ID" value="AGA60111.1"/>
    <property type="molecule type" value="Genomic_DNA"/>
</dbReference>
<accession>L0EJY9</accession>
<dbReference type="eggNOG" id="ENOG5033SMG">
    <property type="taxonomic scope" value="Bacteria"/>
</dbReference>